<organism evidence="3 4">
    <name type="scientific">Streptomyces nigrescens</name>
    <dbReference type="NCBI Taxonomy" id="1920"/>
    <lineage>
        <taxon>Bacteria</taxon>
        <taxon>Bacillati</taxon>
        <taxon>Actinomycetota</taxon>
        <taxon>Actinomycetes</taxon>
        <taxon>Kitasatosporales</taxon>
        <taxon>Streptomycetaceae</taxon>
        <taxon>Streptomyces</taxon>
    </lineage>
</organism>
<accession>A0ABM7ZZW7</accession>
<feature type="transmembrane region" description="Helical" evidence="2">
    <location>
        <begin position="263"/>
        <end position="285"/>
    </location>
</feature>
<dbReference type="InterPro" id="IPR037185">
    <property type="entry name" value="EmrE-like"/>
</dbReference>
<dbReference type="PANTHER" id="PTHR40761">
    <property type="entry name" value="CONSERVED INTEGRAL MEMBRANE ALANINE VALINE AND LEUCINE RICH PROTEIN-RELATED"/>
    <property type="match status" value="1"/>
</dbReference>
<feature type="compositionally biased region" description="Low complexity" evidence="1">
    <location>
        <begin position="319"/>
        <end position="330"/>
    </location>
</feature>
<feature type="region of interest" description="Disordered" evidence="1">
    <location>
        <begin position="294"/>
        <end position="354"/>
    </location>
</feature>
<keyword evidence="2" id="KW-0812">Transmembrane</keyword>
<keyword evidence="2" id="KW-1133">Transmembrane helix</keyword>
<dbReference type="Proteomes" id="UP001059597">
    <property type="component" value="Chromosome"/>
</dbReference>
<sequence length="354" mass="34886">MIIGLLTAVAASACYGTGSVLQAVGSRKSARKEAAKASTAGVTQHGGPSLSSTAKAAVTWEFMVGTVLDFIGFGLGALAARMLPLFLSQTVISANLVITAVLSIKLLGIRLSKAEWSSIGVVCSALVLLATAAGPEGSGHTPIATHWWLLAASVVLMGGGTLIVRLMGGRAAILAGLLSGLGFGALGVGVRVLNGADPFHLPSMLADPTLYAILVAGLGGMYLHTVALQIGSVNGATAALVVGETVVPGILGVLWLGDSSRPGFAWVAVLGFVVAVAGAVAVAWFGEPEPDGSDAAMASGALSGTGAEKELGSPGAGSPGAADGALPGGAVPSPGHEQTRRAAGDVQPSAELSQ</sequence>
<evidence type="ECO:0000313" key="4">
    <source>
        <dbReference type="Proteomes" id="UP001059597"/>
    </source>
</evidence>
<proteinExistence type="predicted"/>
<feature type="transmembrane region" description="Helical" evidence="2">
    <location>
        <begin position="82"/>
        <end position="104"/>
    </location>
</feature>
<keyword evidence="4" id="KW-1185">Reference proteome</keyword>
<dbReference type="RefSeq" id="WP_261955424.1">
    <property type="nucleotide sequence ID" value="NZ_AP026073.1"/>
</dbReference>
<feature type="transmembrane region" description="Helical" evidence="2">
    <location>
        <begin position="146"/>
        <end position="164"/>
    </location>
</feature>
<keyword evidence="2" id="KW-0472">Membrane</keyword>
<evidence type="ECO:0000313" key="3">
    <source>
        <dbReference type="EMBL" id="BDM71912.1"/>
    </source>
</evidence>
<reference evidence="3" key="1">
    <citation type="submission" date="2022-06" db="EMBL/GenBank/DDBJ databases">
        <title>Complete genome sequence of Streptomyces nigrescens HEK616.</title>
        <authorList>
            <person name="Asamizu S."/>
            <person name="Onaka H."/>
        </authorList>
    </citation>
    <scope>NUCLEOTIDE SEQUENCE</scope>
    <source>
        <strain evidence="3">HEK616</strain>
    </source>
</reference>
<dbReference type="PANTHER" id="PTHR40761:SF1">
    <property type="entry name" value="CONSERVED INTEGRAL MEMBRANE ALANINE VALINE AND LEUCINE RICH PROTEIN-RELATED"/>
    <property type="match status" value="1"/>
</dbReference>
<feature type="transmembrane region" description="Helical" evidence="2">
    <location>
        <begin position="116"/>
        <end position="134"/>
    </location>
</feature>
<dbReference type="SUPFAM" id="SSF103481">
    <property type="entry name" value="Multidrug resistance efflux transporter EmrE"/>
    <property type="match status" value="1"/>
</dbReference>
<evidence type="ECO:0000256" key="1">
    <source>
        <dbReference type="SAM" id="MobiDB-lite"/>
    </source>
</evidence>
<feature type="transmembrane region" description="Helical" evidence="2">
    <location>
        <begin position="237"/>
        <end position="257"/>
    </location>
</feature>
<name>A0ABM7ZZW7_STRNI</name>
<evidence type="ECO:0000256" key="2">
    <source>
        <dbReference type="SAM" id="Phobius"/>
    </source>
</evidence>
<gene>
    <name evidence="3" type="ORF">HEK616_53990</name>
</gene>
<dbReference type="EMBL" id="AP026073">
    <property type="protein sequence ID" value="BDM71912.1"/>
    <property type="molecule type" value="Genomic_DNA"/>
</dbReference>
<feature type="transmembrane region" description="Helical" evidence="2">
    <location>
        <begin position="171"/>
        <end position="190"/>
    </location>
</feature>
<protein>
    <submittedName>
        <fullName evidence="3">Integral membrane protein</fullName>
    </submittedName>
</protein>
<feature type="transmembrane region" description="Helical" evidence="2">
    <location>
        <begin position="210"/>
        <end position="230"/>
    </location>
</feature>